<dbReference type="InterPro" id="IPR000644">
    <property type="entry name" value="CBS_dom"/>
</dbReference>
<name>A0A3G4VGT6_9VIBR</name>
<dbReference type="SUPFAM" id="SSF54631">
    <property type="entry name" value="CBS-domain pair"/>
    <property type="match status" value="1"/>
</dbReference>
<dbReference type="RefSeq" id="WP_124941508.1">
    <property type="nucleotide sequence ID" value="NZ_CP033578.1"/>
</dbReference>
<evidence type="ECO:0000313" key="4">
    <source>
        <dbReference type="EMBL" id="AYV23585.1"/>
    </source>
</evidence>
<reference evidence="4 5" key="1">
    <citation type="submission" date="2018-11" db="EMBL/GenBank/DDBJ databases">
        <title>Complete Genome Sequence of Vbrio mediterranei 117-T6: a Potential Pathogen Bacteria Isolated from the Conchocelis of Pyropia.</title>
        <authorList>
            <person name="Liu Q."/>
        </authorList>
    </citation>
    <scope>NUCLEOTIDE SEQUENCE [LARGE SCALE GENOMIC DNA]</scope>
    <source>
        <strain evidence="4 5">117-T6</strain>
    </source>
</reference>
<dbReference type="Pfam" id="PF10335">
    <property type="entry name" value="DUF294_C"/>
    <property type="match status" value="1"/>
</dbReference>
<dbReference type="AlphaFoldDB" id="A0A3G4VGT6"/>
<feature type="domain" description="CBS" evidence="3">
    <location>
        <begin position="174"/>
        <end position="232"/>
    </location>
</feature>
<proteinExistence type="predicted"/>
<organism evidence="4 5">
    <name type="scientific">Vibrio mediterranei</name>
    <dbReference type="NCBI Taxonomy" id="689"/>
    <lineage>
        <taxon>Bacteria</taxon>
        <taxon>Pseudomonadati</taxon>
        <taxon>Pseudomonadota</taxon>
        <taxon>Gammaproteobacteria</taxon>
        <taxon>Vibrionales</taxon>
        <taxon>Vibrionaceae</taxon>
        <taxon>Vibrio</taxon>
    </lineage>
</organism>
<dbReference type="InterPro" id="IPR051462">
    <property type="entry name" value="CBS_domain-containing"/>
</dbReference>
<keyword evidence="2" id="KW-0129">CBS domain</keyword>
<dbReference type="CDD" id="cd00038">
    <property type="entry name" value="CAP_ED"/>
    <property type="match status" value="1"/>
</dbReference>
<evidence type="ECO:0000259" key="3">
    <source>
        <dbReference type="PROSITE" id="PS51371"/>
    </source>
</evidence>
<dbReference type="PROSITE" id="PS51371">
    <property type="entry name" value="CBS"/>
    <property type="match status" value="2"/>
</dbReference>
<evidence type="ECO:0000313" key="5">
    <source>
        <dbReference type="Proteomes" id="UP000279760"/>
    </source>
</evidence>
<dbReference type="SMART" id="SM00116">
    <property type="entry name" value="CBS"/>
    <property type="match status" value="2"/>
</dbReference>
<feature type="domain" description="CBS" evidence="3">
    <location>
        <begin position="240"/>
        <end position="296"/>
    </location>
</feature>
<protein>
    <submittedName>
        <fullName evidence="4">CBS domain-containing protein</fullName>
    </submittedName>
</protein>
<sequence length="635" mass="71280">MPHALLPNITQFLCSVDPFDKLPKELVRKVAAEIKITYLGKGEVIDPCNGQSGLSGEGENLPKSQQKFLYVIRTGSMEQRKPDGVLRARLGSEDLFGFTFLDDQVSKELGYQAVAIENTLLYLIPHSTLETIFKRNPEYAEHFASQAQVRLKSALDVVWSNKEKGLFIKKVSDVASGVIAIVDASMSIKDVAHEMRVVKRSSTAVVCDNGKLVGLMTDRDMTKRVIAEGHDNSAPIRDVMTPNPLTVSPNDLVLHAASLMMQHNVRGLPVVSEGKVVGLLTTSHLVQNHRMQAIFLIEKIKYATSVRNMASFTTERQAIFEALVEGNVAPETIGRVMSMIMDAYNRRIIQIAIDKLGEPPCHFSWIVAGSHARNEVHMLSDQDNAIILSDEATENDKVYFRHLSQYVSNGLAACGYPLCPGKYMAATPKWCQPLSTWKHYYKKWVSNPEYERLLNISVFLEIRCVYGEASYADILRDELHSNIRSNREFLGILTRDAINTSPPLGVFNSLVLEKTGENKKTLNIKKYAINLVIDLARIYGLAVECDSSNTDERFTQANEQGMLSDDSYKNIINAYHYILMFRQHHQLQALKRGEQPDNHINPDSFGSFERGNLKDAFRIISTLQDAVKLRFGGRL</sequence>
<dbReference type="InterPro" id="IPR018490">
    <property type="entry name" value="cNMP-bd_dom_sf"/>
</dbReference>
<dbReference type="PANTHER" id="PTHR48108:SF34">
    <property type="entry name" value="CBS DOMAIN-CONTAINING PROTEIN YHCV"/>
    <property type="match status" value="1"/>
</dbReference>
<dbReference type="PANTHER" id="PTHR48108">
    <property type="entry name" value="CBS DOMAIN-CONTAINING PROTEIN CBSX2, CHLOROPLASTIC"/>
    <property type="match status" value="1"/>
</dbReference>
<dbReference type="InterPro" id="IPR018821">
    <property type="entry name" value="DUF294_put_nucleoTrafse_sb-bd"/>
</dbReference>
<dbReference type="InterPro" id="IPR014710">
    <property type="entry name" value="RmlC-like_jellyroll"/>
</dbReference>
<evidence type="ECO:0000256" key="1">
    <source>
        <dbReference type="ARBA" id="ARBA00022737"/>
    </source>
</evidence>
<dbReference type="CDD" id="cd05401">
    <property type="entry name" value="NT_GlnE_GlnD_like"/>
    <property type="match status" value="1"/>
</dbReference>
<dbReference type="Pfam" id="PF00571">
    <property type="entry name" value="CBS"/>
    <property type="match status" value="2"/>
</dbReference>
<dbReference type="Pfam" id="PF03445">
    <property type="entry name" value="DUF294"/>
    <property type="match status" value="1"/>
</dbReference>
<dbReference type="InterPro" id="IPR046342">
    <property type="entry name" value="CBS_dom_sf"/>
</dbReference>
<dbReference type="InterPro" id="IPR000595">
    <property type="entry name" value="cNMP-bd_dom"/>
</dbReference>
<keyword evidence="1" id="KW-0677">Repeat</keyword>
<dbReference type="EMBL" id="CP033578">
    <property type="protein sequence ID" value="AYV23585.1"/>
    <property type="molecule type" value="Genomic_DNA"/>
</dbReference>
<dbReference type="InterPro" id="IPR005105">
    <property type="entry name" value="GlnD_Uridyltrans_N"/>
</dbReference>
<gene>
    <name evidence="4" type="ORF">ECB94_20080</name>
</gene>
<dbReference type="SUPFAM" id="SSF51206">
    <property type="entry name" value="cAMP-binding domain-like"/>
    <property type="match status" value="1"/>
</dbReference>
<dbReference type="Gene3D" id="3.10.580.10">
    <property type="entry name" value="CBS-domain"/>
    <property type="match status" value="1"/>
</dbReference>
<evidence type="ECO:0000256" key="2">
    <source>
        <dbReference type="PROSITE-ProRule" id="PRU00703"/>
    </source>
</evidence>
<dbReference type="Proteomes" id="UP000279760">
    <property type="component" value="Chromosome 2"/>
</dbReference>
<dbReference type="GO" id="GO:0008773">
    <property type="term" value="F:[protein-PII] uridylyltransferase activity"/>
    <property type="evidence" value="ECO:0007669"/>
    <property type="project" value="InterPro"/>
</dbReference>
<dbReference type="Gene3D" id="2.60.120.10">
    <property type="entry name" value="Jelly Rolls"/>
    <property type="match status" value="1"/>
</dbReference>
<accession>A0A3G4VGT6</accession>